<comment type="caution">
    <text evidence="1">The sequence shown here is derived from an EMBL/GenBank/DDBJ whole genome shotgun (WGS) entry which is preliminary data.</text>
</comment>
<evidence type="ECO:0000313" key="2">
    <source>
        <dbReference type="Proteomes" id="UP000602510"/>
    </source>
</evidence>
<dbReference type="EMBL" id="WSZM01000319">
    <property type="protein sequence ID" value="KAF4035395.1"/>
    <property type="molecule type" value="Genomic_DNA"/>
</dbReference>
<accession>A0A833SZK0</accession>
<evidence type="ECO:0000313" key="1">
    <source>
        <dbReference type="EMBL" id="KAF4035395.1"/>
    </source>
</evidence>
<sequence length="466" mass="52972">MPGNKKAVCVVEEEAIERDLAAILNTTSQTRKTIVFLDGYVESSAAGQTAHLKCLRWHQQDKLNHRLVCVCSMITVGKEYRPELYKRIPANVDEQLQDSTEMEDVEMSTGELHHVAQTVSSSLYPVHTQMIFELASWCFEDYKKAVLNDDFFRNVVTMFPQYRAQNDPKKEAAERTKLLQEKYFVAGGNARLMFEVTTATAIEALNKALEEASNIEPYLQGFVGDSSSRTVKYLLARYDSPHGYDVRLVSEYVVRHFATLMGPRLIQSFARACSVNPSTDGFTHKAWFFAQLCHNGLPWSVYVDSTLQRRKWERSSIVFFDPDKYPIGVSLDVPQWVAPVQWSQGGYDAVFIDKAIQLVRFVQVTRAECHTFDDKYFIDLLSSLDLDQVAVVELCFVVPMVRLETFRLPVSKEEFKKNVVEVASTPPRATRSHPDQTFIACCANVMAIGVDYETTDHHPVEASRIC</sequence>
<dbReference type="AlphaFoldDB" id="A0A833SZK0"/>
<organism evidence="1 2">
    <name type="scientific">Phytophthora infestans</name>
    <name type="common">Potato late blight agent</name>
    <name type="synonym">Botrytis infestans</name>
    <dbReference type="NCBI Taxonomy" id="4787"/>
    <lineage>
        <taxon>Eukaryota</taxon>
        <taxon>Sar</taxon>
        <taxon>Stramenopiles</taxon>
        <taxon>Oomycota</taxon>
        <taxon>Peronosporomycetes</taxon>
        <taxon>Peronosporales</taxon>
        <taxon>Peronosporaceae</taxon>
        <taxon>Phytophthora</taxon>
    </lineage>
</organism>
<gene>
    <name evidence="1" type="ORF">GN244_ATG12609</name>
</gene>
<keyword evidence="2" id="KW-1185">Reference proteome</keyword>
<reference evidence="1" key="1">
    <citation type="submission" date="2020-04" db="EMBL/GenBank/DDBJ databases">
        <title>Hybrid Assembly of Korean Phytophthora infestans isolates.</title>
        <authorList>
            <person name="Prokchorchik M."/>
            <person name="Lee Y."/>
            <person name="Seo J."/>
            <person name="Cho J.-H."/>
            <person name="Park Y.-E."/>
            <person name="Jang D.-C."/>
            <person name="Im J.-S."/>
            <person name="Choi J.-G."/>
            <person name="Park H.-J."/>
            <person name="Lee G.-B."/>
            <person name="Lee Y.-G."/>
            <person name="Hong S.-Y."/>
            <person name="Cho K."/>
            <person name="Sohn K.H."/>
        </authorList>
    </citation>
    <scope>NUCLEOTIDE SEQUENCE</scope>
    <source>
        <strain evidence="1">KR_1_A1</strain>
    </source>
</reference>
<proteinExistence type="predicted"/>
<name>A0A833SZK0_PHYIN</name>
<protein>
    <submittedName>
        <fullName evidence="1">Putative ATPase AAA core domain-containing protein</fullName>
    </submittedName>
</protein>
<dbReference type="Proteomes" id="UP000602510">
    <property type="component" value="Unassembled WGS sequence"/>
</dbReference>